<comment type="caution">
    <text evidence="7">The sequence shown here is derived from an EMBL/GenBank/DDBJ whole genome shotgun (WGS) entry which is preliminary data.</text>
</comment>
<keyword evidence="4" id="KW-0418">Kinase</keyword>
<feature type="domain" description="AGC-kinase C-terminal" evidence="6">
    <location>
        <begin position="82"/>
        <end position="136"/>
    </location>
</feature>
<evidence type="ECO:0000256" key="3">
    <source>
        <dbReference type="ARBA" id="ARBA00022741"/>
    </source>
</evidence>
<dbReference type="InterPro" id="IPR011009">
    <property type="entry name" value="Kinase-like_dom_sf"/>
</dbReference>
<proteinExistence type="predicted"/>
<dbReference type="PROSITE" id="PS51285">
    <property type="entry name" value="AGC_KINASE_CTER"/>
    <property type="match status" value="1"/>
</dbReference>
<name>A0A3S5BME6_9PLAT</name>
<protein>
    <recommendedName>
        <fullName evidence="6">AGC-kinase C-terminal domain-containing protein</fullName>
    </recommendedName>
</protein>
<keyword evidence="5" id="KW-0067">ATP-binding</keyword>
<evidence type="ECO:0000256" key="4">
    <source>
        <dbReference type="ARBA" id="ARBA00022777"/>
    </source>
</evidence>
<dbReference type="OrthoDB" id="63267at2759"/>
<evidence type="ECO:0000256" key="1">
    <source>
        <dbReference type="ARBA" id="ARBA00022527"/>
    </source>
</evidence>
<keyword evidence="8" id="KW-1185">Reference proteome</keyword>
<gene>
    <name evidence="7" type="ORF">PXEA_LOCUS23779</name>
</gene>
<dbReference type="AlphaFoldDB" id="A0A3S5BME6"/>
<keyword evidence="2" id="KW-0808">Transferase</keyword>
<reference evidence="7" key="1">
    <citation type="submission" date="2018-11" db="EMBL/GenBank/DDBJ databases">
        <authorList>
            <consortium name="Pathogen Informatics"/>
        </authorList>
    </citation>
    <scope>NUCLEOTIDE SEQUENCE</scope>
</reference>
<dbReference type="GO" id="GO:0004674">
    <property type="term" value="F:protein serine/threonine kinase activity"/>
    <property type="evidence" value="ECO:0007669"/>
    <property type="project" value="UniProtKB-KW"/>
</dbReference>
<dbReference type="PANTHER" id="PTHR24351">
    <property type="entry name" value="RIBOSOMAL PROTEIN S6 KINASE"/>
    <property type="match status" value="1"/>
</dbReference>
<evidence type="ECO:0000313" key="7">
    <source>
        <dbReference type="EMBL" id="VEL30339.1"/>
    </source>
</evidence>
<organism evidence="7 8">
    <name type="scientific">Protopolystoma xenopodis</name>
    <dbReference type="NCBI Taxonomy" id="117903"/>
    <lineage>
        <taxon>Eukaryota</taxon>
        <taxon>Metazoa</taxon>
        <taxon>Spiralia</taxon>
        <taxon>Lophotrochozoa</taxon>
        <taxon>Platyhelminthes</taxon>
        <taxon>Monogenea</taxon>
        <taxon>Polyopisthocotylea</taxon>
        <taxon>Polystomatidea</taxon>
        <taxon>Polystomatidae</taxon>
        <taxon>Protopolystoma</taxon>
    </lineage>
</organism>
<keyword evidence="3" id="KW-0547">Nucleotide-binding</keyword>
<evidence type="ECO:0000313" key="8">
    <source>
        <dbReference type="Proteomes" id="UP000784294"/>
    </source>
</evidence>
<sequence>MDIVPQINFHLHSLILFLKCPFPGESEEEIFESITKLDVRYPRHLSMEATVIMRRLMRRNPAQRLGSGVRDAEDVKRQPFFRGIDFDALLARQIKPPFAPIVVSTGYETSFLGLQFIPQDISLLAIVLSPSLAFLS</sequence>
<dbReference type="EMBL" id="CAAALY010111417">
    <property type="protein sequence ID" value="VEL30339.1"/>
    <property type="molecule type" value="Genomic_DNA"/>
</dbReference>
<dbReference type="GO" id="GO:0005524">
    <property type="term" value="F:ATP binding"/>
    <property type="evidence" value="ECO:0007669"/>
    <property type="project" value="UniProtKB-KW"/>
</dbReference>
<evidence type="ECO:0000259" key="6">
    <source>
        <dbReference type="PROSITE" id="PS51285"/>
    </source>
</evidence>
<dbReference type="InterPro" id="IPR000961">
    <property type="entry name" value="AGC-kinase_C"/>
</dbReference>
<accession>A0A3S5BME6</accession>
<dbReference type="SUPFAM" id="SSF56112">
    <property type="entry name" value="Protein kinase-like (PK-like)"/>
    <property type="match status" value="1"/>
</dbReference>
<dbReference type="Gene3D" id="1.10.510.10">
    <property type="entry name" value="Transferase(Phosphotransferase) domain 1"/>
    <property type="match status" value="1"/>
</dbReference>
<evidence type="ECO:0000256" key="5">
    <source>
        <dbReference type="ARBA" id="ARBA00022840"/>
    </source>
</evidence>
<keyword evidence="1" id="KW-0723">Serine/threonine-protein kinase</keyword>
<evidence type="ECO:0000256" key="2">
    <source>
        <dbReference type="ARBA" id="ARBA00022679"/>
    </source>
</evidence>
<dbReference type="Proteomes" id="UP000784294">
    <property type="component" value="Unassembled WGS sequence"/>
</dbReference>